<dbReference type="InterPro" id="IPR012675">
    <property type="entry name" value="Beta-grasp_dom_sf"/>
</dbReference>
<proteinExistence type="inferred from homology"/>
<evidence type="ECO:0000259" key="2">
    <source>
        <dbReference type="SMART" id="SM00471"/>
    </source>
</evidence>
<feature type="domain" description="RelA/SpoT" evidence="3">
    <location>
        <begin position="240"/>
        <end position="347"/>
    </location>
</feature>
<dbReference type="EMBL" id="NQJD01000011">
    <property type="protein sequence ID" value="TAA75129.1"/>
    <property type="molecule type" value="Genomic_DNA"/>
</dbReference>
<name>A0A521G283_9BACT</name>
<dbReference type="PANTHER" id="PTHR21262:SF31">
    <property type="entry name" value="GTP PYROPHOSPHOKINASE"/>
    <property type="match status" value="1"/>
</dbReference>
<dbReference type="EC" id="2.7.6.5" evidence="4"/>
<keyword evidence="4" id="KW-0808">Transferase</keyword>
<accession>A0A521G283</accession>
<dbReference type="SMART" id="SM00954">
    <property type="entry name" value="RelA_SpoT"/>
    <property type="match status" value="1"/>
</dbReference>
<dbReference type="GO" id="GO:0015969">
    <property type="term" value="P:guanosine tetraphosphate metabolic process"/>
    <property type="evidence" value="ECO:0007669"/>
    <property type="project" value="InterPro"/>
</dbReference>
<protein>
    <submittedName>
        <fullName evidence="4">GTP pyrophosphokinase</fullName>
        <ecNumber evidence="4">2.7.6.5</ecNumber>
    </submittedName>
</protein>
<dbReference type="CDD" id="cd00077">
    <property type="entry name" value="HDc"/>
    <property type="match status" value="1"/>
</dbReference>
<evidence type="ECO:0000256" key="1">
    <source>
        <dbReference type="ARBA" id="ARBA00007476"/>
    </source>
</evidence>
<dbReference type="Proteomes" id="UP000316238">
    <property type="component" value="Unassembled WGS sequence"/>
</dbReference>
<feature type="domain" description="HD/PDEase" evidence="2">
    <location>
        <begin position="46"/>
        <end position="160"/>
    </location>
</feature>
<dbReference type="SMART" id="SM00471">
    <property type="entry name" value="HDc"/>
    <property type="match status" value="1"/>
</dbReference>
<dbReference type="InterPro" id="IPR007685">
    <property type="entry name" value="RelA_SpoT"/>
</dbReference>
<dbReference type="Gene3D" id="1.10.3210.10">
    <property type="entry name" value="Hypothetical protein af1432"/>
    <property type="match status" value="1"/>
</dbReference>
<sequence length="706" mass="79695">MEAKKFDLEQYRCDMEALIGASPSVRLFYEALDFAVAAHEGQLRRSGDPYIMHPCATARILAEELEIHNAEILAAGLLHDTIEDVEEIVPAVIREKFGTTVEAIVVGCTKVKHHSGDKQALKKLVHRQLFTGAAARPEVMIVKIADRLHNLRTLDSMPRHKRQRIADETLDFYAPLATLLGLFAVKRELYNRALANKFPKQGNKLQQQINRLKGNPALSNLTGKIETSLQAVEVAAEVVVRTKGLWGYYDIKNRLLRTEIEIPQEILITTASRMNCYQILGILNEIYPPVPRTIRDFIANPKPTGYQGLHAKAIIDGSKYLFKIRTEEMAHSAQCGLVKDWNPANRKMDRFLTELQEMFDILGSDDAVSYRDMIAASGRKEIYTYTPDGDLLCLPVHSSVLDFAFRIHTDIGHSCVGAMIGNQRAEPGDMLQDGSVVKILRQDDPVDFDLDLQSRCQTPQARSALARAFRERIKHVAISTGRSVLEQEMRRYGLPFDLTEHPAMENILFYFGISSREELLQRVGQGRIQMRELIYEIRSGLLQSKDQLLHQPTGILNRIELTTLDPVVVKSSACCRPTPLDKGLVGLLSTRGISLHCKDCFQLKKLKFQREDAVEVRWRLSATAVPKPQKFVVANVTAQYLFSRLAEGPEELQVAQVAQVSRRSGNPGTAVCSWEVQFSVANLLGLKKIIRHLDRAFLEYKFDFRQ</sequence>
<gene>
    <name evidence="4" type="ORF">CDV28_11155</name>
</gene>
<organism evidence="4 5">
    <name type="scientific">Candidatus Electronema aureum</name>
    <dbReference type="NCBI Taxonomy" id="2005002"/>
    <lineage>
        <taxon>Bacteria</taxon>
        <taxon>Pseudomonadati</taxon>
        <taxon>Thermodesulfobacteriota</taxon>
        <taxon>Desulfobulbia</taxon>
        <taxon>Desulfobulbales</taxon>
        <taxon>Desulfobulbaceae</taxon>
        <taxon>Candidatus Electronema</taxon>
    </lineage>
</organism>
<comment type="similarity">
    <text evidence="1">Belongs to the RelA/SpoT family.</text>
</comment>
<dbReference type="SUPFAM" id="SSF81271">
    <property type="entry name" value="TGS-like"/>
    <property type="match status" value="1"/>
</dbReference>
<dbReference type="Gene3D" id="3.10.20.30">
    <property type="match status" value="1"/>
</dbReference>
<dbReference type="SUPFAM" id="SSF109604">
    <property type="entry name" value="HD-domain/PDEase-like"/>
    <property type="match status" value="1"/>
</dbReference>
<keyword evidence="5" id="KW-1185">Reference proteome</keyword>
<dbReference type="Pfam" id="PF13328">
    <property type="entry name" value="HD_4"/>
    <property type="match status" value="1"/>
</dbReference>
<evidence type="ECO:0000313" key="5">
    <source>
        <dbReference type="Proteomes" id="UP000316238"/>
    </source>
</evidence>
<dbReference type="GO" id="GO:0008728">
    <property type="term" value="F:GTP diphosphokinase activity"/>
    <property type="evidence" value="ECO:0007669"/>
    <property type="project" value="UniProtKB-EC"/>
</dbReference>
<evidence type="ECO:0000313" key="4">
    <source>
        <dbReference type="EMBL" id="TAA75129.1"/>
    </source>
</evidence>
<dbReference type="AlphaFoldDB" id="A0A521G283"/>
<dbReference type="InterPro" id="IPR043519">
    <property type="entry name" value="NT_sf"/>
</dbReference>
<dbReference type="Pfam" id="PF02824">
    <property type="entry name" value="TGS"/>
    <property type="match status" value="1"/>
</dbReference>
<reference evidence="4" key="1">
    <citation type="submission" date="2017-07" db="EMBL/GenBank/DDBJ databases">
        <title>The cable genome - Insights into the physiology and evolution of filamentous bacteria capable of sulfide oxidation via long distance electron transfer.</title>
        <authorList>
            <person name="Thorup C."/>
            <person name="Bjerg J.T."/>
            <person name="Schreiber L."/>
            <person name="Nielsen L.P."/>
            <person name="Kjeldsen K.U."/>
            <person name="Boesen T."/>
            <person name="Boggild A."/>
            <person name="Meysman F."/>
            <person name="Geelhoed J."/>
            <person name="Schramm A."/>
        </authorList>
    </citation>
    <scope>NUCLEOTIDE SEQUENCE [LARGE SCALE GENOMIC DNA]</scope>
    <source>
        <strain evidence="4">GS</strain>
    </source>
</reference>
<dbReference type="PANTHER" id="PTHR21262">
    <property type="entry name" value="GUANOSINE-3',5'-BIS DIPHOSPHATE 3'-PYROPHOSPHOHYDROLASE"/>
    <property type="match status" value="1"/>
</dbReference>
<evidence type="ECO:0000259" key="3">
    <source>
        <dbReference type="SMART" id="SM00954"/>
    </source>
</evidence>
<dbReference type="Pfam" id="PF19296">
    <property type="entry name" value="RelA_AH_RIS"/>
    <property type="match status" value="1"/>
</dbReference>
<dbReference type="GO" id="GO:0005886">
    <property type="term" value="C:plasma membrane"/>
    <property type="evidence" value="ECO:0007669"/>
    <property type="project" value="TreeGrafter"/>
</dbReference>
<dbReference type="Gene3D" id="3.30.460.10">
    <property type="entry name" value="Beta Polymerase, domain 2"/>
    <property type="match status" value="1"/>
</dbReference>
<comment type="caution">
    <text evidence="4">The sequence shown here is derived from an EMBL/GenBank/DDBJ whole genome shotgun (WGS) entry which is preliminary data.</text>
</comment>
<dbReference type="InterPro" id="IPR045600">
    <property type="entry name" value="RelA/SpoT_AH_RIS"/>
</dbReference>
<dbReference type="InterPro" id="IPR004095">
    <property type="entry name" value="TGS"/>
</dbReference>
<dbReference type="Pfam" id="PF04607">
    <property type="entry name" value="RelA_SpoT"/>
    <property type="match status" value="1"/>
</dbReference>
<dbReference type="SUPFAM" id="SSF81301">
    <property type="entry name" value="Nucleotidyltransferase"/>
    <property type="match status" value="1"/>
</dbReference>
<dbReference type="FunFam" id="3.10.20.30:FF:000002">
    <property type="entry name" value="GTP pyrophosphokinase (RelA/SpoT)"/>
    <property type="match status" value="1"/>
</dbReference>
<dbReference type="GO" id="GO:0016301">
    <property type="term" value="F:kinase activity"/>
    <property type="evidence" value="ECO:0007669"/>
    <property type="project" value="UniProtKB-KW"/>
</dbReference>
<dbReference type="InterPro" id="IPR012676">
    <property type="entry name" value="TGS-like"/>
</dbReference>
<dbReference type="InterPro" id="IPR003607">
    <property type="entry name" value="HD/PDEase_dom"/>
</dbReference>